<dbReference type="AlphaFoldDB" id="A0A072U8X5"/>
<protein>
    <submittedName>
        <fullName evidence="1">Transmembrane protein, putative</fullName>
    </submittedName>
</protein>
<accession>A0A072U8X5</accession>
<dbReference type="HOGENOM" id="CLU_2267776_0_0_1"/>
<reference evidence="2" key="3">
    <citation type="submission" date="2015-04" db="UniProtKB">
        <authorList>
            <consortium name="EnsemblPlants"/>
        </authorList>
    </citation>
    <scope>IDENTIFICATION</scope>
    <source>
        <strain evidence="2">cv. Jemalong A17</strain>
    </source>
</reference>
<dbReference type="EMBL" id="CM001222">
    <property type="protein sequence ID" value="KEH25836.1"/>
    <property type="molecule type" value="Genomic_DNA"/>
</dbReference>
<evidence type="ECO:0000313" key="2">
    <source>
        <dbReference type="EnsemblPlants" id="KEH25836"/>
    </source>
</evidence>
<keyword evidence="1" id="KW-0472">Membrane</keyword>
<evidence type="ECO:0000313" key="3">
    <source>
        <dbReference type="Proteomes" id="UP000002051"/>
    </source>
</evidence>
<keyword evidence="1" id="KW-0812">Transmembrane</keyword>
<reference evidence="1 3" key="2">
    <citation type="journal article" date="2014" name="BMC Genomics">
        <title>An improved genome release (version Mt4.0) for the model legume Medicago truncatula.</title>
        <authorList>
            <person name="Tang H."/>
            <person name="Krishnakumar V."/>
            <person name="Bidwell S."/>
            <person name="Rosen B."/>
            <person name="Chan A."/>
            <person name="Zhou S."/>
            <person name="Gentzbittel L."/>
            <person name="Childs K.L."/>
            <person name="Yandell M."/>
            <person name="Gundlach H."/>
            <person name="Mayer K.F."/>
            <person name="Schwartz D.C."/>
            <person name="Town C.D."/>
        </authorList>
    </citation>
    <scope>GENOME REANNOTATION</scope>
    <source>
        <strain evidence="1">A17</strain>
        <strain evidence="2 3">cv. Jemalong A17</strain>
    </source>
</reference>
<keyword evidence="3" id="KW-1185">Reference proteome</keyword>
<gene>
    <name evidence="1" type="ordered locus">MTR_6g034970</name>
</gene>
<proteinExistence type="predicted"/>
<evidence type="ECO:0000313" key="1">
    <source>
        <dbReference type="EMBL" id="KEH25836.1"/>
    </source>
</evidence>
<sequence length="103" mass="11880">MERQKGRERVRDGGFRHHLEGSFHRYSSSSEVRLIEVRKDNRRARGKEAGMVQGLGSLGLGTVLVRIGITDFPTQLPLFHLMKGFEISFTRDNLFKSLRDTKY</sequence>
<name>A0A072U8X5_MEDTR</name>
<dbReference type="Proteomes" id="UP000002051">
    <property type="component" value="Chromosome 6"/>
</dbReference>
<organism evidence="1 3">
    <name type="scientific">Medicago truncatula</name>
    <name type="common">Barrel medic</name>
    <name type="synonym">Medicago tribuloides</name>
    <dbReference type="NCBI Taxonomy" id="3880"/>
    <lineage>
        <taxon>Eukaryota</taxon>
        <taxon>Viridiplantae</taxon>
        <taxon>Streptophyta</taxon>
        <taxon>Embryophyta</taxon>
        <taxon>Tracheophyta</taxon>
        <taxon>Spermatophyta</taxon>
        <taxon>Magnoliopsida</taxon>
        <taxon>eudicotyledons</taxon>
        <taxon>Gunneridae</taxon>
        <taxon>Pentapetalae</taxon>
        <taxon>rosids</taxon>
        <taxon>fabids</taxon>
        <taxon>Fabales</taxon>
        <taxon>Fabaceae</taxon>
        <taxon>Papilionoideae</taxon>
        <taxon>50 kb inversion clade</taxon>
        <taxon>NPAAA clade</taxon>
        <taxon>Hologalegina</taxon>
        <taxon>IRL clade</taxon>
        <taxon>Trifolieae</taxon>
        <taxon>Medicago</taxon>
    </lineage>
</organism>
<dbReference type="EnsemblPlants" id="KEH25836">
    <property type="protein sequence ID" value="KEH25836"/>
    <property type="gene ID" value="MTR_6g034970"/>
</dbReference>
<reference evidence="1 3" key="1">
    <citation type="journal article" date="2011" name="Nature">
        <title>The Medicago genome provides insight into the evolution of rhizobial symbioses.</title>
        <authorList>
            <person name="Young N.D."/>
            <person name="Debelle F."/>
            <person name="Oldroyd G.E."/>
            <person name="Geurts R."/>
            <person name="Cannon S.B."/>
            <person name="Udvardi M.K."/>
            <person name="Benedito V.A."/>
            <person name="Mayer K.F."/>
            <person name="Gouzy J."/>
            <person name="Schoof H."/>
            <person name="Van de Peer Y."/>
            <person name="Proost S."/>
            <person name="Cook D.R."/>
            <person name="Meyers B.C."/>
            <person name="Spannagl M."/>
            <person name="Cheung F."/>
            <person name="De Mita S."/>
            <person name="Krishnakumar V."/>
            <person name="Gundlach H."/>
            <person name="Zhou S."/>
            <person name="Mudge J."/>
            <person name="Bharti A.K."/>
            <person name="Murray J.D."/>
            <person name="Naoumkina M.A."/>
            <person name="Rosen B."/>
            <person name="Silverstein K.A."/>
            <person name="Tang H."/>
            <person name="Rombauts S."/>
            <person name="Zhao P.X."/>
            <person name="Zhou P."/>
            <person name="Barbe V."/>
            <person name="Bardou P."/>
            <person name="Bechner M."/>
            <person name="Bellec A."/>
            <person name="Berger A."/>
            <person name="Berges H."/>
            <person name="Bidwell S."/>
            <person name="Bisseling T."/>
            <person name="Choisne N."/>
            <person name="Couloux A."/>
            <person name="Denny R."/>
            <person name="Deshpande S."/>
            <person name="Dai X."/>
            <person name="Doyle J.J."/>
            <person name="Dudez A.M."/>
            <person name="Farmer A.D."/>
            <person name="Fouteau S."/>
            <person name="Franken C."/>
            <person name="Gibelin C."/>
            <person name="Gish J."/>
            <person name="Goldstein S."/>
            <person name="Gonzalez A.J."/>
            <person name="Green P.J."/>
            <person name="Hallab A."/>
            <person name="Hartog M."/>
            <person name="Hua A."/>
            <person name="Humphray S.J."/>
            <person name="Jeong D.H."/>
            <person name="Jing Y."/>
            <person name="Jocker A."/>
            <person name="Kenton S.M."/>
            <person name="Kim D.J."/>
            <person name="Klee K."/>
            <person name="Lai H."/>
            <person name="Lang C."/>
            <person name="Lin S."/>
            <person name="Macmil S.L."/>
            <person name="Magdelenat G."/>
            <person name="Matthews L."/>
            <person name="McCorrison J."/>
            <person name="Monaghan E.L."/>
            <person name="Mun J.H."/>
            <person name="Najar F.Z."/>
            <person name="Nicholson C."/>
            <person name="Noirot C."/>
            <person name="O'Bleness M."/>
            <person name="Paule C.R."/>
            <person name="Poulain J."/>
            <person name="Prion F."/>
            <person name="Qin B."/>
            <person name="Qu C."/>
            <person name="Retzel E.F."/>
            <person name="Riddle C."/>
            <person name="Sallet E."/>
            <person name="Samain S."/>
            <person name="Samson N."/>
            <person name="Sanders I."/>
            <person name="Saurat O."/>
            <person name="Scarpelli C."/>
            <person name="Schiex T."/>
            <person name="Segurens B."/>
            <person name="Severin A.J."/>
            <person name="Sherrier D.J."/>
            <person name="Shi R."/>
            <person name="Sims S."/>
            <person name="Singer S.R."/>
            <person name="Sinharoy S."/>
            <person name="Sterck L."/>
            <person name="Viollet A."/>
            <person name="Wang B.B."/>
            <person name="Wang K."/>
            <person name="Wang M."/>
            <person name="Wang X."/>
            <person name="Warfsmann J."/>
            <person name="Weissenbach J."/>
            <person name="White D.D."/>
            <person name="White J.D."/>
            <person name="Wiley G.B."/>
            <person name="Wincker P."/>
            <person name="Xing Y."/>
            <person name="Yang L."/>
            <person name="Yao Z."/>
            <person name="Ying F."/>
            <person name="Zhai J."/>
            <person name="Zhou L."/>
            <person name="Zuber A."/>
            <person name="Denarie J."/>
            <person name="Dixon R.A."/>
            <person name="May G.D."/>
            <person name="Schwartz D.C."/>
            <person name="Rogers J."/>
            <person name="Quetier F."/>
            <person name="Town C.D."/>
            <person name="Roe B.A."/>
        </authorList>
    </citation>
    <scope>NUCLEOTIDE SEQUENCE [LARGE SCALE GENOMIC DNA]</scope>
    <source>
        <strain evidence="1">A17</strain>
        <strain evidence="2 3">cv. Jemalong A17</strain>
    </source>
</reference>